<evidence type="ECO:0000313" key="4">
    <source>
        <dbReference type="EMBL" id="SFQ38266.1"/>
    </source>
</evidence>
<dbReference type="PANTHER" id="PTHR42795">
    <property type="entry name" value="ALANINE DEHYDROGENASE"/>
    <property type="match status" value="1"/>
</dbReference>
<dbReference type="SMART" id="SM01002">
    <property type="entry name" value="AlaDh_PNT_C"/>
    <property type="match status" value="1"/>
</dbReference>
<dbReference type="AlphaFoldDB" id="A0A1I5Y273"/>
<protein>
    <submittedName>
        <fullName evidence="4">N5-(Carboxyethyl)ornithine synthase</fullName>
    </submittedName>
</protein>
<dbReference type="CDD" id="cd12181">
    <property type="entry name" value="ceo_syn"/>
    <property type="match status" value="1"/>
</dbReference>
<dbReference type="Pfam" id="PF01262">
    <property type="entry name" value="AlaDh_PNT_C"/>
    <property type="match status" value="1"/>
</dbReference>
<reference evidence="4 5" key="1">
    <citation type="submission" date="2016-10" db="EMBL/GenBank/DDBJ databases">
        <authorList>
            <person name="de Groot N.N."/>
        </authorList>
    </citation>
    <scope>NUCLEOTIDE SEQUENCE [LARGE SCALE GENOMIC DNA]</scope>
    <source>
        <strain evidence="4 5">DSM 20581</strain>
    </source>
</reference>
<dbReference type="SMART" id="SM01003">
    <property type="entry name" value="AlaDh_PNT_N"/>
    <property type="match status" value="1"/>
</dbReference>
<dbReference type="GO" id="GO:0047126">
    <property type="term" value="F:N5-(carboxyethyl)ornithine synthase activity"/>
    <property type="evidence" value="ECO:0007669"/>
    <property type="project" value="InterPro"/>
</dbReference>
<dbReference type="OrthoDB" id="9804592at2"/>
<dbReference type="GO" id="GO:0000286">
    <property type="term" value="F:alanine dehydrogenase activity"/>
    <property type="evidence" value="ECO:0007669"/>
    <property type="project" value="TreeGrafter"/>
</dbReference>
<dbReference type="InterPro" id="IPR007698">
    <property type="entry name" value="AlaDH/PNT_NAD(H)-bd"/>
</dbReference>
<dbReference type="GO" id="GO:0005886">
    <property type="term" value="C:plasma membrane"/>
    <property type="evidence" value="ECO:0007669"/>
    <property type="project" value="TreeGrafter"/>
</dbReference>
<sequence length="341" mass="38458">MNLEQLKTVGFVNSSKMGEKRIALLPKDIVQIEHRENLFFEEGYGANLNISDTEYADLGCQIVSKEVALAQDIICDPKIGDADYLTDLQLGQTLFGWVHAVQSKEVTDILVANELSAYAWEDMYEDNRHSYWRNNELAGEAAVMHAYQLNGSMPYETKAAILGRGNTARGAQRILTSLGAEVRVYNRHQEKLFQKEIAEFDVIVNAVLWDTARTDHLVYKTDLKRLKPGTMIIDVSCDENGAIETTKPTTLSDPIYEIDHVIHYAVDHTPTLFYRTSSSAISNETAKYIDDLIEGRTNPILKDALIIDKGKIIDERINQFQQRNIPDLFIETDKTDPASAV</sequence>
<name>A0A1I5Y273_9LACT</name>
<dbReference type="Gene3D" id="3.40.50.720">
    <property type="entry name" value="NAD(P)-binding Rossmann-like Domain"/>
    <property type="match status" value="4"/>
</dbReference>
<accession>A0A1I5Y273</accession>
<feature type="domain" description="Alanine dehydrogenase/pyridine nucleotide transhydrogenase NAD(H)-binding" evidence="2">
    <location>
        <begin position="139"/>
        <end position="265"/>
    </location>
</feature>
<dbReference type="PANTHER" id="PTHR42795:SF1">
    <property type="entry name" value="ALANINE DEHYDROGENASE"/>
    <property type="match status" value="1"/>
</dbReference>
<dbReference type="SUPFAM" id="SSF52283">
    <property type="entry name" value="Formate/glycerate dehydrogenase catalytic domain-like"/>
    <property type="match status" value="1"/>
</dbReference>
<dbReference type="InterPro" id="IPR036291">
    <property type="entry name" value="NAD(P)-bd_dom_sf"/>
</dbReference>
<evidence type="ECO:0000259" key="2">
    <source>
        <dbReference type="SMART" id="SM01002"/>
    </source>
</evidence>
<dbReference type="STRING" id="82801.SAMN04488506_1724"/>
<dbReference type="RefSeq" id="WP_092480760.1">
    <property type="nucleotide sequence ID" value="NZ_FOXW01000006.1"/>
</dbReference>
<keyword evidence="5" id="KW-1185">Reference proteome</keyword>
<dbReference type="Proteomes" id="UP000199136">
    <property type="component" value="Unassembled WGS sequence"/>
</dbReference>
<gene>
    <name evidence="4" type="ORF">SAMN04488506_1724</name>
</gene>
<dbReference type="EMBL" id="FOXW01000006">
    <property type="protein sequence ID" value="SFQ38266.1"/>
    <property type="molecule type" value="Genomic_DNA"/>
</dbReference>
<dbReference type="SUPFAM" id="SSF51735">
    <property type="entry name" value="NAD(P)-binding Rossmann-fold domains"/>
    <property type="match status" value="1"/>
</dbReference>
<feature type="domain" description="Alanine dehydrogenase/pyridine nucleotide transhydrogenase N-terminal" evidence="3">
    <location>
        <begin position="10"/>
        <end position="138"/>
    </location>
</feature>
<proteinExistence type="predicted"/>
<keyword evidence="1" id="KW-0560">Oxidoreductase</keyword>
<dbReference type="InterPro" id="IPR007886">
    <property type="entry name" value="AlaDH/PNT_N"/>
</dbReference>
<dbReference type="GO" id="GO:0006524">
    <property type="term" value="P:alanine catabolic process"/>
    <property type="evidence" value="ECO:0007669"/>
    <property type="project" value="TreeGrafter"/>
</dbReference>
<organism evidence="4 5">
    <name type="scientific">Desemzia incerta</name>
    <dbReference type="NCBI Taxonomy" id="82801"/>
    <lineage>
        <taxon>Bacteria</taxon>
        <taxon>Bacillati</taxon>
        <taxon>Bacillota</taxon>
        <taxon>Bacilli</taxon>
        <taxon>Lactobacillales</taxon>
        <taxon>Carnobacteriaceae</taxon>
        <taxon>Desemzia</taxon>
    </lineage>
</organism>
<evidence type="ECO:0000259" key="3">
    <source>
        <dbReference type="SMART" id="SM01003"/>
    </source>
</evidence>
<dbReference type="InterPro" id="IPR046951">
    <property type="entry name" value="CEOS"/>
</dbReference>
<dbReference type="Pfam" id="PF05222">
    <property type="entry name" value="AlaDh_PNT_N"/>
    <property type="match status" value="1"/>
</dbReference>
<evidence type="ECO:0000313" key="5">
    <source>
        <dbReference type="Proteomes" id="UP000199136"/>
    </source>
</evidence>
<evidence type="ECO:0000256" key="1">
    <source>
        <dbReference type="ARBA" id="ARBA00023002"/>
    </source>
</evidence>